<name>A0AA41K992_9FIRM</name>
<feature type="non-terminal residue" evidence="1">
    <location>
        <position position="204"/>
    </location>
</feature>
<sequence>MKADEKRQAVARKYDELIGRNHYSQPLRDYCYRKHSDGNYYSDCSSSICYAYKEAGYGFGILNTAGIYQSARLVTVDVPIRDGQVRDIGLLRVGDMLEFAGTDESRPQTIGHVEMVHTLDGEDTIICGHGSGRPSYKNMVSYCTQRQNTKTSTKRGNKGLVCVRRYLLDDVVPEEPARKSGWQEEDGVWRFYLGDTGQCVRNAW</sequence>
<evidence type="ECO:0000313" key="1">
    <source>
        <dbReference type="EMBL" id="MBT9812847.1"/>
    </source>
</evidence>
<dbReference type="Proteomes" id="UP000708338">
    <property type="component" value="Unassembled WGS sequence"/>
</dbReference>
<reference evidence="1" key="1">
    <citation type="journal article" date="2021" name="Gut Microbes">
        <title>A synthetic consortium of 100 gut commensals modulates the composition and function in a colon model of the microbiome of elderly subjects.</title>
        <authorList>
            <person name="Perez M."/>
            <person name="Ntemiri A."/>
            <person name="Tan H."/>
            <person name="Harris H.M.B."/>
            <person name="Roager H.M."/>
            <person name="Ribiere C."/>
            <person name="O'Toole P.W."/>
        </authorList>
    </citation>
    <scope>NUCLEOTIDE SEQUENCE</scope>
    <source>
        <strain evidence="1">MCC335</strain>
    </source>
</reference>
<dbReference type="RefSeq" id="WP_215630361.1">
    <property type="nucleotide sequence ID" value="NZ_WQPS01000084.1"/>
</dbReference>
<protein>
    <submittedName>
        <fullName evidence="1">Cell wall-binding protein</fullName>
    </submittedName>
</protein>
<proteinExistence type="predicted"/>
<organism evidence="1 2">
    <name type="scientific">Enterocloster citroniae</name>
    <dbReference type="NCBI Taxonomy" id="358743"/>
    <lineage>
        <taxon>Bacteria</taxon>
        <taxon>Bacillati</taxon>
        <taxon>Bacillota</taxon>
        <taxon>Clostridia</taxon>
        <taxon>Lachnospirales</taxon>
        <taxon>Lachnospiraceae</taxon>
        <taxon>Enterocloster</taxon>
    </lineage>
</organism>
<dbReference type="Gene3D" id="3.90.1720.10">
    <property type="entry name" value="endopeptidase domain like (from Nostoc punctiforme)"/>
    <property type="match status" value="1"/>
</dbReference>
<dbReference type="EMBL" id="WQPS01000084">
    <property type="protein sequence ID" value="MBT9812847.1"/>
    <property type="molecule type" value="Genomic_DNA"/>
</dbReference>
<evidence type="ECO:0000313" key="2">
    <source>
        <dbReference type="Proteomes" id="UP000708338"/>
    </source>
</evidence>
<comment type="caution">
    <text evidence="1">The sequence shown here is derived from an EMBL/GenBank/DDBJ whole genome shotgun (WGS) entry which is preliminary data.</text>
</comment>
<accession>A0AA41K992</accession>
<dbReference type="AlphaFoldDB" id="A0AA41K992"/>
<gene>
    <name evidence="1" type="ORF">GPL26_25010</name>
</gene>